<name>V5IR55_NEUCR</name>
<gene>
    <name evidence="1" type="ORF">NCU01500</name>
</gene>
<dbReference type="Gene3D" id="3.40.50.300">
    <property type="entry name" value="P-loop containing nucleotide triphosphate hydrolases"/>
    <property type="match status" value="1"/>
</dbReference>
<dbReference type="GeneID" id="3873112"/>
<keyword evidence="1" id="KW-0418">Kinase</keyword>
<organism evidence="1 2">
    <name type="scientific">Neurospora crassa (strain ATCC 24698 / 74-OR23-1A / CBS 708.71 / DSM 1257 / FGSC 987)</name>
    <dbReference type="NCBI Taxonomy" id="367110"/>
    <lineage>
        <taxon>Eukaryota</taxon>
        <taxon>Fungi</taxon>
        <taxon>Dikarya</taxon>
        <taxon>Ascomycota</taxon>
        <taxon>Pezizomycotina</taxon>
        <taxon>Sordariomycetes</taxon>
        <taxon>Sordariomycetidae</taxon>
        <taxon>Sordariales</taxon>
        <taxon>Sordariaceae</taxon>
        <taxon>Neurospora</taxon>
    </lineage>
</organism>
<dbReference type="PANTHER" id="PTHR10285">
    <property type="entry name" value="URIDINE KINASE"/>
    <property type="match status" value="1"/>
</dbReference>
<accession>V5IR55</accession>
<dbReference type="SMR" id="V5IR55"/>
<dbReference type="CDD" id="cd02024">
    <property type="entry name" value="NRK1"/>
    <property type="match status" value="1"/>
</dbReference>
<evidence type="ECO:0000313" key="2">
    <source>
        <dbReference type="Proteomes" id="UP000001805"/>
    </source>
</evidence>
<proteinExistence type="predicted"/>
<keyword evidence="1" id="KW-0808">Transferase</keyword>
<dbReference type="SUPFAM" id="SSF52540">
    <property type="entry name" value="P-loop containing nucleoside triphosphate hydrolases"/>
    <property type="match status" value="1"/>
</dbReference>
<dbReference type="InterPro" id="IPR027417">
    <property type="entry name" value="P-loop_NTPase"/>
</dbReference>
<dbReference type="AlphaFoldDB" id="V5IR55"/>
<dbReference type="Proteomes" id="UP000001805">
    <property type="component" value="Chromosome 6, Linkage Group II"/>
</dbReference>
<sequence length="333" mass="37784">MLDPNQKAVVIGISGCSSSGKTTLARLLRDIFPNTFILHEDDFYKPESEIPMKEGLTNWDCPEALSIPDMTAALEHIRATGELPPTLDSKEDLNSVGPCPITTDFINKIKARVADWLQPSSPGHRVLHLSSHQQQQQQPLKICIIDGFLLYSPPPLLPATLLSQMDIKLFLLVSKAKALQRREARDGYVTLEGFWKDPPGYVEKIVWPEYVRAHEWMFEGGDVEGGKVKAEEVSERLGVLVNQKEGETKMDRDFGETLEWAVESIMRELERLVLGQEDKKEEGQKEGKKEKEEEAIALNSFAMKKKWAAAQRERNARELLIKEAQEQHQQQKE</sequence>
<dbReference type="VEuPathDB" id="FungiDB:NCU01500"/>
<protein>
    <submittedName>
        <fullName evidence="1">Nicotinamide riboside kinase 1, variant</fullName>
    </submittedName>
</protein>
<dbReference type="GO" id="GO:0016301">
    <property type="term" value="F:kinase activity"/>
    <property type="evidence" value="ECO:0007669"/>
    <property type="project" value="UniProtKB-KW"/>
</dbReference>
<dbReference type="PRINTS" id="PR00988">
    <property type="entry name" value="URIDINKINASE"/>
</dbReference>
<evidence type="ECO:0000313" key="1">
    <source>
        <dbReference type="EMBL" id="ESA43676.1"/>
    </source>
</evidence>
<dbReference type="EMBL" id="CM002237">
    <property type="protein sequence ID" value="ESA43676.1"/>
    <property type="molecule type" value="Genomic_DNA"/>
</dbReference>
<dbReference type="RefSeq" id="XP_011393455.1">
    <property type="nucleotide sequence ID" value="XM_011395153.1"/>
</dbReference>
<dbReference type="OrthoDB" id="10041966at2759"/>
<reference evidence="1 2" key="1">
    <citation type="journal article" date="2003" name="Nature">
        <title>The genome sequence of the filamentous fungus Neurospora crassa.</title>
        <authorList>
            <person name="Galagan J.E."/>
            <person name="Calvo S.E."/>
            <person name="Borkovich K.A."/>
            <person name="Selker E.U."/>
            <person name="Read N.D."/>
            <person name="Jaffe D."/>
            <person name="FitzHugh W."/>
            <person name="Ma L.J."/>
            <person name="Smirnov S."/>
            <person name="Purcell S."/>
            <person name="Rehman B."/>
            <person name="Elkins T."/>
            <person name="Engels R."/>
            <person name="Wang S."/>
            <person name="Nielsen C.B."/>
            <person name="Butler J."/>
            <person name="Endrizzi M."/>
            <person name="Qui D."/>
            <person name="Ianakiev P."/>
            <person name="Bell-Pedersen D."/>
            <person name="Nelson M.A."/>
            <person name="Werner-Washburne M."/>
            <person name="Selitrennikoff C.P."/>
            <person name="Kinsey J.A."/>
            <person name="Braun E.L."/>
            <person name="Zelter A."/>
            <person name="Schulte U."/>
            <person name="Kothe G.O."/>
            <person name="Jedd G."/>
            <person name="Mewes W."/>
            <person name="Staben C."/>
            <person name="Marcotte E."/>
            <person name="Greenberg D."/>
            <person name="Roy A."/>
            <person name="Foley K."/>
            <person name="Naylor J."/>
            <person name="Stange-Thomann N."/>
            <person name="Barrett R."/>
            <person name="Gnerre S."/>
            <person name="Kamal M."/>
            <person name="Kamvysselis M."/>
            <person name="Mauceli E."/>
            <person name="Bielke C."/>
            <person name="Rudd S."/>
            <person name="Frishman D."/>
            <person name="Krystofova S."/>
            <person name="Rasmussen C."/>
            <person name="Metzenberg R.L."/>
            <person name="Perkins D.D."/>
            <person name="Kroken S."/>
            <person name="Cogoni C."/>
            <person name="Macino G."/>
            <person name="Catcheside D."/>
            <person name="Li W."/>
            <person name="Pratt R.J."/>
            <person name="Osmani S.A."/>
            <person name="DeSouza C.P."/>
            <person name="Glass L."/>
            <person name="Orbach M.J."/>
            <person name="Berglund J.A."/>
            <person name="Voelker R."/>
            <person name="Yarden O."/>
            <person name="Plamann M."/>
            <person name="Seiler S."/>
            <person name="Dunlap J."/>
            <person name="Radford A."/>
            <person name="Aramayo R."/>
            <person name="Natvig D.O."/>
            <person name="Alex L.A."/>
            <person name="Mannhaupt G."/>
            <person name="Ebbole D.J."/>
            <person name="Freitag M."/>
            <person name="Paulsen I."/>
            <person name="Sachs M.S."/>
            <person name="Lander E.S."/>
            <person name="Nusbaum C."/>
            <person name="Birren B."/>
        </authorList>
    </citation>
    <scope>NUCLEOTIDE SEQUENCE [LARGE SCALE GENOMIC DNA]</scope>
    <source>
        <strain evidence="2">ATCC 24698 / 74-OR23-1A / CBS 708.71 / DSM 1257 / FGSC 987</strain>
    </source>
</reference>
<keyword evidence="2" id="KW-1185">Reference proteome</keyword>
<dbReference type="FunFam" id="3.40.50.300:FF:002607">
    <property type="entry name" value="Nicotinamide riboside kinase 1"/>
    <property type="match status" value="1"/>
</dbReference>